<reference evidence="3" key="1">
    <citation type="submission" date="2020-02" db="EMBL/GenBank/DDBJ databases">
        <authorList>
            <person name="Meier V. D."/>
        </authorList>
    </citation>
    <scope>NUCLEOTIDE SEQUENCE</scope>
    <source>
        <strain evidence="3">AVDCRST_MAG85</strain>
    </source>
</reference>
<dbReference type="GO" id="GO:0006950">
    <property type="term" value="P:response to stress"/>
    <property type="evidence" value="ECO:0007669"/>
    <property type="project" value="TreeGrafter"/>
</dbReference>
<protein>
    <recommendedName>
        <fullName evidence="2">HTH marR-type domain-containing protein</fullName>
    </recommendedName>
</protein>
<feature type="domain" description="HTH marR-type" evidence="2">
    <location>
        <begin position="1"/>
        <end position="98"/>
    </location>
</feature>
<dbReference type="InterPro" id="IPR039422">
    <property type="entry name" value="MarR/SlyA-like"/>
</dbReference>
<evidence type="ECO:0000256" key="1">
    <source>
        <dbReference type="SAM" id="MobiDB-lite"/>
    </source>
</evidence>
<sequence length="98" mass="10660">MSIDELSRACRAWGIENSRFDHAVARRLGISPADLHALELLEFSGGLTPGQLAERLQLTSGSVTALADRLERLGLVERRPNPKDRRSNVLCLAPQAAG</sequence>
<dbReference type="PROSITE" id="PS50995">
    <property type="entry name" value="HTH_MARR_2"/>
    <property type="match status" value="1"/>
</dbReference>
<feature type="compositionally biased region" description="Basic and acidic residues" evidence="1">
    <location>
        <begin position="78"/>
        <end position="87"/>
    </location>
</feature>
<proteinExistence type="predicted"/>
<feature type="non-terminal residue" evidence="3">
    <location>
        <position position="98"/>
    </location>
</feature>
<evidence type="ECO:0000313" key="3">
    <source>
        <dbReference type="EMBL" id="CAA9490103.1"/>
    </source>
</evidence>
<dbReference type="Pfam" id="PF12802">
    <property type="entry name" value="MarR_2"/>
    <property type="match status" value="1"/>
</dbReference>
<dbReference type="AlphaFoldDB" id="A0A6J4SA42"/>
<accession>A0A6J4SA42</accession>
<dbReference type="InterPro" id="IPR000835">
    <property type="entry name" value="HTH_MarR-typ"/>
</dbReference>
<dbReference type="SUPFAM" id="SSF46785">
    <property type="entry name" value="Winged helix' DNA-binding domain"/>
    <property type="match status" value="1"/>
</dbReference>
<dbReference type="PANTHER" id="PTHR33164">
    <property type="entry name" value="TRANSCRIPTIONAL REGULATOR, MARR FAMILY"/>
    <property type="match status" value="1"/>
</dbReference>
<evidence type="ECO:0000259" key="2">
    <source>
        <dbReference type="PROSITE" id="PS50995"/>
    </source>
</evidence>
<feature type="region of interest" description="Disordered" evidence="1">
    <location>
        <begin position="78"/>
        <end position="98"/>
    </location>
</feature>
<dbReference type="EMBL" id="CADCVT010000128">
    <property type="protein sequence ID" value="CAA9490103.1"/>
    <property type="molecule type" value="Genomic_DNA"/>
</dbReference>
<dbReference type="SMART" id="SM00347">
    <property type="entry name" value="HTH_MARR"/>
    <property type="match status" value="1"/>
</dbReference>
<dbReference type="GO" id="GO:0003700">
    <property type="term" value="F:DNA-binding transcription factor activity"/>
    <property type="evidence" value="ECO:0007669"/>
    <property type="project" value="InterPro"/>
</dbReference>
<name>A0A6J4SA42_9ACTN</name>
<organism evidence="3">
    <name type="scientific">uncultured Solirubrobacteraceae bacterium</name>
    <dbReference type="NCBI Taxonomy" id="1162706"/>
    <lineage>
        <taxon>Bacteria</taxon>
        <taxon>Bacillati</taxon>
        <taxon>Actinomycetota</taxon>
        <taxon>Thermoleophilia</taxon>
        <taxon>Solirubrobacterales</taxon>
        <taxon>Solirubrobacteraceae</taxon>
        <taxon>environmental samples</taxon>
    </lineage>
</organism>
<dbReference type="InterPro" id="IPR036388">
    <property type="entry name" value="WH-like_DNA-bd_sf"/>
</dbReference>
<gene>
    <name evidence="3" type="ORF">AVDCRST_MAG85-1175</name>
</gene>
<dbReference type="InterPro" id="IPR036390">
    <property type="entry name" value="WH_DNA-bd_sf"/>
</dbReference>
<dbReference type="PRINTS" id="PR00598">
    <property type="entry name" value="HTHMARR"/>
</dbReference>
<dbReference type="Gene3D" id="1.10.10.10">
    <property type="entry name" value="Winged helix-like DNA-binding domain superfamily/Winged helix DNA-binding domain"/>
    <property type="match status" value="1"/>
</dbReference>
<dbReference type="PANTHER" id="PTHR33164:SF106">
    <property type="entry name" value="TRANSCRIPTIONAL REGULATORY PROTEIN"/>
    <property type="match status" value="1"/>
</dbReference>